<evidence type="ECO:0000256" key="2">
    <source>
        <dbReference type="RuleBase" id="RU003750"/>
    </source>
</evidence>
<dbReference type="OrthoDB" id="8541463at2"/>
<keyword evidence="1 2" id="KW-0808">Transferase</keyword>
<evidence type="ECO:0000256" key="3">
    <source>
        <dbReference type="SAM" id="Phobius"/>
    </source>
</evidence>
<reference evidence="4 5" key="1">
    <citation type="submission" date="2018-10" db="EMBL/GenBank/DDBJ databases">
        <title>Genomic Encyclopedia of Type Strains, Phase IV (KMG-IV): sequencing the most valuable type-strain genomes for metagenomic binning, comparative biology and taxonomic classification.</title>
        <authorList>
            <person name="Goeker M."/>
        </authorList>
    </citation>
    <scope>NUCLEOTIDE SEQUENCE [LARGE SCALE GENOMIC DNA]</scope>
    <source>
        <strain evidence="4 5">DSM 23229</strain>
    </source>
</reference>
<dbReference type="GO" id="GO:0016780">
    <property type="term" value="F:phosphotransferase activity, for other substituted phosphate groups"/>
    <property type="evidence" value="ECO:0007669"/>
    <property type="project" value="InterPro"/>
</dbReference>
<organism evidence="4 5">
    <name type="scientific">Kushneria sinocarnis</name>
    <dbReference type="NCBI Taxonomy" id="595502"/>
    <lineage>
        <taxon>Bacteria</taxon>
        <taxon>Pseudomonadati</taxon>
        <taxon>Pseudomonadota</taxon>
        <taxon>Gammaproteobacteria</taxon>
        <taxon>Oceanospirillales</taxon>
        <taxon>Halomonadaceae</taxon>
        <taxon>Kushneria</taxon>
    </lineage>
</organism>
<keyword evidence="3" id="KW-0812">Transmembrane</keyword>
<dbReference type="Pfam" id="PF01066">
    <property type="entry name" value="CDP-OH_P_transf"/>
    <property type="match status" value="1"/>
</dbReference>
<gene>
    <name evidence="4" type="ORF">C7446_0941</name>
</gene>
<dbReference type="AlphaFoldDB" id="A0A420X008"/>
<dbReference type="InterPro" id="IPR043130">
    <property type="entry name" value="CDP-OH_PTrfase_TM_dom"/>
</dbReference>
<keyword evidence="3" id="KW-1133">Transmembrane helix</keyword>
<name>A0A420X008_9GAMM</name>
<dbReference type="RefSeq" id="WP_121171726.1">
    <property type="nucleotide sequence ID" value="NZ_RBIN01000002.1"/>
</dbReference>
<dbReference type="Proteomes" id="UP000281975">
    <property type="component" value="Unassembled WGS sequence"/>
</dbReference>
<dbReference type="PROSITE" id="PS00379">
    <property type="entry name" value="CDP_ALCOHOL_P_TRANSF"/>
    <property type="match status" value="1"/>
</dbReference>
<dbReference type="Gene3D" id="1.20.120.1760">
    <property type="match status" value="1"/>
</dbReference>
<proteinExistence type="inferred from homology"/>
<dbReference type="GO" id="GO:0016020">
    <property type="term" value="C:membrane"/>
    <property type="evidence" value="ECO:0007669"/>
    <property type="project" value="InterPro"/>
</dbReference>
<sequence length="382" mass="42728">MTVKAALEKDTATRIWGLTPRERLVRALSRMKGVVLSDESAIAEGDEVLLLRGDYVFDQRVLEGLVEAERVALRDPADHTLVAVRMKAPANALQLAGIDTGGLEEVTPDRIGLGLQSKLRKFDTPWVSRVAQGDRERIENALYDSAYKGVTDLITKWVWPLPARAVTRVCARRGIRPNHVTALSYLLTLLAGLAFWYGAYGPGLLAAWLMTFLDTVDGKLARVTLNSSRFGNLFDHILDIVHPPFWYLAWGVGLATQVPVAVYWVIFIAYIGGRLSEVAFKTAGPFSMFIWEPFDSVNRLVTARRNPCLLLLTLCWLLGAPYAGLLLVMLWTLISTVVLIIRVLQARRQVSRGAAVTPWLSRVEPRAERHRLVVRWFVTTND</sequence>
<dbReference type="GO" id="GO:0008654">
    <property type="term" value="P:phospholipid biosynthetic process"/>
    <property type="evidence" value="ECO:0007669"/>
    <property type="project" value="InterPro"/>
</dbReference>
<feature type="transmembrane region" description="Helical" evidence="3">
    <location>
        <begin position="308"/>
        <end position="341"/>
    </location>
</feature>
<evidence type="ECO:0000313" key="5">
    <source>
        <dbReference type="Proteomes" id="UP000281975"/>
    </source>
</evidence>
<feature type="transmembrane region" description="Helical" evidence="3">
    <location>
        <begin position="182"/>
        <end position="200"/>
    </location>
</feature>
<comment type="caution">
    <text evidence="4">The sequence shown here is derived from an EMBL/GenBank/DDBJ whole genome shotgun (WGS) entry which is preliminary data.</text>
</comment>
<keyword evidence="3" id="KW-0472">Membrane</keyword>
<dbReference type="EMBL" id="RBIN01000002">
    <property type="protein sequence ID" value="RKR06941.1"/>
    <property type="molecule type" value="Genomic_DNA"/>
</dbReference>
<keyword evidence="5" id="KW-1185">Reference proteome</keyword>
<evidence type="ECO:0000256" key="1">
    <source>
        <dbReference type="ARBA" id="ARBA00022679"/>
    </source>
</evidence>
<protein>
    <submittedName>
        <fullName evidence="4">Phosphatidylglycerophosphate synthase</fullName>
    </submittedName>
</protein>
<dbReference type="InterPro" id="IPR048254">
    <property type="entry name" value="CDP_ALCOHOL_P_TRANSF_CS"/>
</dbReference>
<comment type="similarity">
    <text evidence="2">Belongs to the CDP-alcohol phosphatidyltransferase class-I family.</text>
</comment>
<evidence type="ECO:0000313" key="4">
    <source>
        <dbReference type="EMBL" id="RKR06941.1"/>
    </source>
</evidence>
<feature type="transmembrane region" description="Helical" evidence="3">
    <location>
        <begin position="245"/>
        <end position="271"/>
    </location>
</feature>
<dbReference type="InterPro" id="IPR000462">
    <property type="entry name" value="CDP-OH_P_trans"/>
</dbReference>
<accession>A0A420X008</accession>